<feature type="transmembrane region" description="Helical" evidence="2">
    <location>
        <begin position="66"/>
        <end position="86"/>
    </location>
</feature>
<evidence type="ECO:0000256" key="2">
    <source>
        <dbReference type="SAM" id="Phobius"/>
    </source>
</evidence>
<keyword evidence="5" id="KW-1185">Reference proteome</keyword>
<evidence type="ECO:0000256" key="1">
    <source>
        <dbReference type="SAM" id="MobiDB-lite"/>
    </source>
</evidence>
<proteinExistence type="predicted"/>
<name>A0ABS5Q9L5_9PROT</name>
<dbReference type="RefSeq" id="WP_213668325.1">
    <property type="nucleotide sequence ID" value="NZ_JAHCDA010000001.1"/>
</dbReference>
<feature type="region of interest" description="Disordered" evidence="1">
    <location>
        <begin position="26"/>
        <end position="48"/>
    </location>
</feature>
<feature type="region of interest" description="Disordered" evidence="1">
    <location>
        <begin position="95"/>
        <end position="120"/>
    </location>
</feature>
<gene>
    <name evidence="4" type="ORF">KHU32_01765</name>
</gene>
<organism evidence="4 5">
    <name type="scientific">Roseococcus pinisoli</name>
    <dbReference type="NCBI Taxonomy" id="2835040"/>
    <lineage>
        <taxon>Bacteria</taxon>
        <taxon>Pseudomonadati</taxon>
        <taxon>Pseudomonadota</taxon>
        <taxon>Alphaproteobacteria</taxon>
        <taxon>Acetobacterales</taxon>
        <taxon>Roseomonadaceae</taxon>
        <taxon>Roseococcus</taxon>
    </lineage>
</organism>
<sequence>MTRGSGCKPLLAVGLAAVMALSAGPAMAQHHRDHGRHGGPPPGRHYDRGYHGGGGYYGGYGRSDNTGAIIGGALLGLGLLGGAYALQQSQVAPPPAYYEPPPGYAPPPSYAPPPGYYGYK</sequence>
<feature type="signal peptide" evidence="3">
    <location>
        <begin position="1"/>
        <end position="28"/>
    </location>
</feature>
<protein>
    <recommendedName>
        <fullName evidence="6">Transmembrane protein</fullName>
    </recommendedName>
</protein>
<dbReference type="Proteomes" id="UP000766336">
    <property type="component" value="Unassembled WGS sequence"/>
</dbReference>
<evidence type="ECO:0000256" key="3">
    <source>
        <dbReference type="SAM" id="SignalP"/>
    </source>
</evidence>
<feature type="chain" id="PRO_5046194186" description="Transmembrane protein" evidence="3">
    <location>
        <begin position="29"/>
        <end position="120"/>
    </location>
</feature>
<keyword evidence="2" id="KW-1133">Transmembrane helix</keyword>
<keyword evidence="3" id="KW-0732">Signal</keyword>
<evidence type="ECO:0008006" key="6">
    <source>
        <dbReference type="Google" id="ProtNLM"/>
    </source>
</evidence>
<evidence type="ECO:0000313" key="4">
    <source>
        <dbReference type="EMBL" id="MBS7809645.1"/>
    </source>
</evidence>
<comment type="caution">
    <text evidence="4">The sequence shown here is derived from an EMBL/GenBank/DDBJ whole genome shotgun (WGS) entry which is preliminary data.</text>
</comment>
<keyword evidence="2" id="KW-0472">Membrane</keyword>
<keyword evidence="2" id="KW-0812">Transmembrane</keyword>
<evidence type="ECO:0000313" key="5">
    <source>
        <dbReference type="Proteomes" id="UP000766336"/>
    </source>
</evidence>
<dbReference type="EMBL" id="JAHCDA010000001">
    <property type="protein sequence ID" value="MBS7809645.1"/>
    <property type="molecule type" value="Genomic_DNA"/>
</dbReference>
<reference evidence="4 5" key="1">
    <citation type="submission" date="2021-05" db="EMBL/GenBank/DDBJ databases">
        <title>Roseococcus sp. XZZS9, whole genome shotgun sequencing project.</title>
        <authorList>
            <person name="Zhao G."/>
            <person name="Shen L."/>
        </authorList>
    </citation>
    <scope>NUCLEOTIDE SEQUENCE [LARGE SCALE GENOMIC DNA]</scope>
    <source>
        <strain evidence="4 5">XZZS9</strain>
    </source>
</reference>
<accession>A0ABS5Q9L5</accession>